<keyword evidence="1" id="KW-1017">Isopeptide bond</keyword>
<accession>A0A7J7FGG1</accession>
<feature type="compositionally biased region" description="Basic and acidic residues" evidence="2">
    <location>
        <begin position="68"/>
        <end position="77"/>
    </location>
</feature>
<dbReference type="InterPro" id="IPR029071">
    <property type="entry name" value="Ubiquitin-like_domsf"/>
</dbReference>
<feature type="region of interest" description="Disordered" evidence="2">
    <location>
        <begin position="1"/>
        <end position="148"/>
    </location>
</feature>
<feature type="compositionally biased region" description="Polar residues" evidence="2">
    <location>
        <begin position="1"/>
        <end position="19"/>
    </location>
</feature>
<reference evidence="4 5" key="1">
    <citation type="journal article" date="2020" name="Mol. Biol. Evol.">
        <title>Interspecific Gene Flow and the Evolution of Specialization in Black and White Rhinoceros.</title>
        <authorList>
            <person name="Moodley Y."/>
            <person name="Westbury M.V."/>
            <person name="Russo I.M."/>
            <person name="Gopalakrishnan S."/>
            <person name="Rakotoarivelo A."/>
            <person name="Olsen R.A."/>
            <person name="Prost S."/>
            <person name="Tunstall T."/>
            <person name="Ryder O.A."/>
            <person name="Dalen L."/>
            <person name="Bruford M.W."/>
        </authorList>
    </citation>
    <scope>NUCLEOTIDE SEQUENCE [LARGE SCALE GENOMIC DNA]</scope>
    <source>
        <strain evidence="4">SBR-YM</strain>
        <tissue evidence="4">Skin</tissue>
    </source>
</reference>
<name>A0A7J7FGG1_DICBM</name>
<dbReference type="Pfam" id="PF11976">
    <property type="entry name" value="Rad60-SLD"/>
    <property type="match status" value="1"/>
</dbReference>
<keyword evidence="5" id="KW-1185">Reference proteome</keyword>
<sequence length="177" mass="19538">MRQITFQFDGQPITETDTPAQLDMEDEDTIDVFQQQTERKKQEDEKNPKYPKGLVEVTELDASPPPGRIEERGRDGEVMSSPEFRVLSFGPGHDAWQRETLTGAGCGAERRQGSTVPCVHGTHPPATAAQKSSLDSETESQVAKGSRNVPLQPCEAVTRCRLPLVNGDQFQGPCVTW</sequence>
<dbReference type="InterPro" id="IPR022617">
    <property type="entry name" value="Rad60/SUMO-like_dom"/>
</dbReference>
<evidence type="ECO:0000256" key="1">
    <source>
        <dbReference type="ARBA" id="ARBA00022499"/>
    </source>
</evidence>
<dbReference type="Proteomes" id="UP000551758">
    <property type="component" value="Unassembled WGS sequence"/>
</dbReference>
<dbReference type="Gene3D" id="3.10.20.90">
    <property type="entry name" value="Phosphatidylinositol 3-kinase Catalytic Subunit, Chain A, domain 1"/>
    <property type="match status" value="1"/>
</dbReference>
<evidence type="ECO:0000313" key="4">
    <source>
        <dbReference type="EMBL" id="KAF5927120.1"/>
    </source>
</evidence>
<evidence type="ECO:0000313" key="5">
    <source>
        <dbReference type="Proteomes" id="UP000551758"/>
    </source>
</evidence>
<protein>
    <recommendedName>
        <fullName evidence="3">Rad60/SUMO-like domain-containing protein</fullName>
    </recommendedName>
</protein>
<comment type="caution">
    <text evidence="4">The sequence shown here is derived from an EMBL/GenBank/DDBJ whole genome shotgun (WGS) entry which is preliminary data.</text>
</comment>
<dbReference type="SUPFAM" id="SSF54236">
    <property type="entry name" value="Ubiquitin-like"/>
    <property type="match status" value="1"/>
</dbReference>
<feature type="domain" description="Rad60/SUMO-like" evidence="3">
    <location>
        <begin position="2"/>
        <end position="32"/>
    </location>
</feature>
<organism evidence="4 5">
    <name type="scientific">Diceros bicornis minor</name>
    <name type="common">South-central black rhinoceros</name>
    <dbReference type="NCBI Taxonomy" id="77932"/>
    <lineage>
        <taxon>Eukaryota</taxon>
        <taxon>Metazoa</taxon>
        <taxon>Chordata</taxon>
        <taxon>Craniata</taxon>
        <taxon>Vertebrata</taxon>
        <taxon>Euteleostomi</taxon>
        <taxon>Mammalia</taxon>
        <taxon>Eutheria</taxon>
        <taxon>Laurasiatheria</taxon>
        <taxon>Perissodactyla</taxon>
        <taxon>Rhinocerotidae</taxon>
        <taxon>Diceros</taxon>
    </lineage>
</organism>
<proteinExistence type="predicted"/>
<dbReference type="EMBL" id="JACDTQ010000725">
    <property type="protein sequence ID" value="KAF5927120.1"/>
    <property type="molecule type" value="Genomic_DNA"/>
</dbReference>
<dbReference type="PANTHER" id="PTHR10562">
    <property type="entry name" value="SMALL UBIQUITIN-RELATED MODIFIER"/>
    <property type="match status" value="1"/>
</dbReference>
<gene>
    <name evidence="4" type="ORF">HPG69_010622</name>
</gene>
<feature type="compositionally biased region" description="Basic and acidic residues" evidence="2">
    <location>
        <begin position="37"/>
        <end position="48"/>
    </location>
</feature>
<evidence type="ECO:0000259" key="3">
    <source>
        <dbReference type="Pfam" id="PF11976"/>
    </source>
</evidence>
<dbReference type="AlphaFoldDB" id="A0A7J7FGG1"/>
<evidence type="ECO:0000256" key="2">
    <source>
        <dbReference type="SAM" id="MobiDB-lite"/>
    </source>
</evidence>
<feature type="compositionally biased region" description="Polar residues" evidence="2">
    <location>
        <begin position="129"/>
        <end position="143"/>
    </location>
</feature>